<feature type="binding site" evidence="5">
    <location>
        <position position="96"/>
    </location>
    <ligand>
        <name>Mg(2+)</name>
        <dbReference type="ChEBI" id="CHEBI:18420"/>
        <label>1</label>
        <note>catalytic</note>
    </ligand>
</feature>
<dbReference type="Gene3D" id="3.30.540.10">
    <property type="entry name" value="Fructose-1,6-Bisphosphatase, subunit A, domain 1"/>
    <property type="match status" value="1"/>
</dbReference>
<keyword evidence="2 5" id="KW-0479">Metal-binding</keyword>
<dbReference type="RefSeq" id="WP_112143296.1">
    <property type="nucleotide sequence ID" value="NZ_PGTO01000004.1"/>
</dbReference>
<comment type="caution">
    <text evidence="6">The sequence shown here is derived from an EMBL/GenBank/DDBJ whole genome shotgun (WGS) entry which is preliminary data.</text>
</comment>
<evidence type="ECO:0000256" key="2">
    <source>
        <dbReference type="ARBA" id="ARBA00022723"/>
    </source>
</evidence>
<organism evidence="6 7">
    <name type="scientific">Paramagnetospirillum kuznetsovii</name>
    <dbReference type="NCBI Taxonomy" id="2053833"/>
    <lineage>
        <taxon>Bacteria</taxon>
        <taxon>Pseudomonadati</taxon>
        <taxon>Pseudomonadota</taxon>
        <taxon>Alphaproteobacteria</taxon>
        <taxon>Rhodospirillales</taxon>
        <taxon>Magnetospirillaceae</taxon>
        <taxon>Paramagnetospirillum</taxon>
    </lineage>
</organism>
<dbReference type="PROSITE" id="PS00629">
    <property type="entry name" value="IMP_1"/>
    <property type="match status" value="1"/>
</dbReference>
<dbReference type="PANTHER" id="PTHR20854:SF4">
    <property type="entry name" value="INOSITOL-1-MONOPHOSPHATASE-RELATED"/>
    <property type="match status" value="1"/>
</dbReference>
<gene>
    <name evidence="6" type="ORF">CU669_07560</name>
</gene>
<comment type="cofactor">
    <cofactor evidence="5">
        <name>Mg(2+)</name>
        <dbReference type="ChEBI" id="CHEBI:18420"/>
    </cofactor>
</comment>
<proteinExistence type="inferred from homology"/>
<dbReference type="InterPro" id="IPR020583">
    <property type="entry name" value="Inositol_monoP_metal-BS"/>
</dbReference>
<reference evidence="6 7" key="1">
    <citation type="submission" date="2017-11" db="EMBL/GenBank/DDBJ databases">
        <title>Draft genome sequence of magnetotactic bacterium Magnetospirillum kuznetsovii LBB-42.</title>
        <authorList>
            <person name="Grouzdev D.S."/>
            <person name="Rysina M.S."/>
            <person name="Baslerov R.V."/>
            <person name="Koziaeva V."/>
        </authorList>
    </citation>
    <scope>NUCLEOTIDE SEQUENCE [LARGE SCALE GENOMIC DNA]</scope>
    <source>
        <strain evidence="6 7">LBB-42</strain>
    </source>
</reference>
<evidence type="ECO:0000256" key="5">
    <source>
        <dbReference type="PIRSR" id="PIRSR600760-2"/>
    </source>
</evidence>
<dbReference type="SUPFAM" id="SSF56655">
    <property type="entry name" value="Carbohydrate phosphatase"/>
    <property type="match status" value="1"/>
</dbReference>
<keyword evidence="7" id="KW-1185">Reference proteome</keyword>
<dbReference type="OrthoDB" id="9785695at2"/>
<dbReference type="GO" id="GO:0008934">
    <property type="term" value="F:inositol monophosphate 1-phosphatase activity"/>
    <property type="evidence" value="ECO:0007669"/>
    <property type="project" value="TreeGrafter"/>
</dbReference>
<feature type="binding site" evidence="5">
    <location>
        <position position="207"/>
    </location>
    <ligand>
        <name>Mg(2+)</name>
        <dbReference type="ChEBI" id="CHEBI:18420"/>
        <label>1</label>
        <note>catalytic</note>
    </ligand>
</feature>
<comment type="similarity">
    <text evidence="1">Belongs to the inositol monophosphatase superfamily.</text>
</comment>
<evidence type="ECO:0000313" key="7">
    <source>
        <dbReference type="Proteomes" id="UP000251075"/>
    </source>
</evidence>
<dbReference type="EMBL" id="PGTO01000004">
    <property type="protein sequence ID" value="RAU22538.1"/>
    <property type="molecule type" value="Genomic_DNA"/>
</dbReference>
<accession>A0A364NZM6</accession>
<feature type="binding site" evidence="5">
    <location>
        <position position="70"/>
    </location>
    <ligand>
        <name>Mg(2+)</name>
        <dbReference type="ChEBI" id="CHEBI:18420"/>
        <label>1</label>
        <note>catalytic</note>
    </ligand>
</feature>
<dbReference type="GO" id="GO:0007165">
    <property type="term" value="P:signal transduction"/>
    <property type="evidence" value="ECO:0007669"/>
    <property type="project" value="TreeGrafter"/>
</dbReference>
<dbReference type="InterPro" id="IPR000760">
    <property type="entry name" value="Inositol_monophosphatase-like"/>
</dbReference>
<dbReference type="GO" id="GO:0046872">
    <property type="term" value="F:metal ion binding"/>
    <property type="evidence" value="ECO:0007669"/>
    <property type="project" value="UniProtKB-KW"/>
</dbReference>
<name>A0A364NZM6_9PROT</name>
<evidence type="ECO:0000313" key="6">
    <source>
        <dbReference type="EMBL" id="RAU22538.1"/>
    </source>
</evidence>
<dbReference type="Gene3D" id="3.40.190.80">
    <property type="match status" value="1"/>
</dbReference>
<evidence type="ECO:0000256" key="1">
    <source>
        <dbReference type="ARBA" id="ARBA00009759"/>
    </source>
</evidence>
<dbReference type="GO" id="GO:0006020">
    <property type="term" value="P:inositol metabolic process"/>
    <property type="evidence" value="ECO:0007669"/>
    <property type="project" value="TreeGrafter"/>
</dbReference>
<evidence type="ECO:0000256" key="3">
    <source>
        <dbReference type="ARBA" id="ARBA00022801"/>
    </source>
</evidence>
<dbReference type="PRINTS" id="PR00377">
    <property type="entry name" value="IMPHPHTASES"/>
</dbReference>
<feature type="binding site" evidence="5">
    <location>
        <position position="93"/>
    </location>
    <ligand>
        <name>Mg(2+)</name>
        <dbReference type="ChEBI" id="CHEBI:18420"/>
        <label>2</label>
    </ligand>
</feature>
<dbReference type="PANTHER" id="PTHR20854">
    <property type="entry name" value="INOSITOL MONOPHOSPHATASE"/>
    <property type="match status" value="1"/>
</dbReference>
<dbReference type="Proteomes" id="UP000251075">
    <property type="component" value="Unassembled WGS sequence"/>
</dbReference>
<dbReference type="AlphaFoldDB" id="A0A364NZM6"/>
<protein>
    <submittedName>
        <fullName evidence="6">Inositol-1-monophosphatase</fullName>
    </submittedName>
</protein>
<keyword evidence="4 5" id="KW-0460">Magnesium</keyword>
<evidence type="ECO:0000256" key="4">
    <source>
        <dbReference type="ARBA" id="ARBA00022842"/>
    </source>
</evidence>
<sequence length="258" mass="27917">MSKSFDPERVAAIIRETAESEILPRFGHLAEGQIREKKPGQLVTEADTEAEKVLSRRLMELLPGSLVVGEEGVDADPILLHRLDIPGTVWVIDPVDGTGNFAKANPRFAVIIALVKDGVTTAGWIYDPVTGRMIAAEQGGGAWLGGQRLSVLPSVPLDQMDGSVKRSAHMASRVRKVGRRGSAAHDYMDLVTGVLHFAHFSKLMPWDHAAGVLIHAEAGGYGRLMTDRPYRPVASRDGLLLATGEGSWRSLKAIISQE</sequence>
<dbReference type="Pfam" id="PF00459">
    <property type="entry name" value="Inositol_P"/>
    <property type="match status" value="1"/>
</dbReference>
<keyword evidence="3" id="KW-0378">Hydrolase</keyword>